<evidence type="ECO:0000313" key="2">
    <source>
        <dbReference type="Proteomes" id="UP000000812"/>
    </source>
</evidence>
<evidence type="ECO:0000313" key="1">
    <source>
        <dbReference type="EMBL" id="AAF82848.1"/>
    </source>
</evidence>
<gene>
    <name evidence="1" type="ordered locus">XF_0035</name>
</gene>
<dbReference type="EMBL" id="AE003849">
    <property type="protein sequence ID" value="AAF82848.1"/>
    <property type="molecule type" value="Genomic_DNA"/>
</dbReference>
<dbReference type="PIR" id="B82855">
    <property type="entry name" value="B82855"/>
</dbReference>
<sequence>MEHLSCLECLLRREWEDPSIHAEQCRGQIERLQMIDAGTVYFGV</sequence>
<reference evidence="1 2" key="1">
    <citation type="journal article" date="2000" name="Nature">
        <title>The genome sequence of the plant pathogen Xylella fastidiosa.</title>
        <authorList>
            <person name="Simpson A.J."/>
            <person name="Reinach F.C."/>
            <person name="Arruda P."/>
            <person name="Abreu F.A."/>
            <person name="Acencio M."/>
            <person name="Alvarenga R."/>
            <person name="Alves L.M."/>
            <person name="Araya J.E."/>
            <person name="Baia G.S."/>
            <person name="Baptista C.S."/>
            <person name="Barros M.H."/>
            <person name="Bonaccorsi E.D."/>
            <person name="Bordin S."/>
            <person name="Bove J.M."/>
            <person name="Briones M.R."/>
            <person name="Bueno M.R."/>
            <person name="Camargo A.A."/>
            <person name="Camargo L.E."/>
            <person name="Carraro D.M."/>
            <person name="Carrer H."/>
            <person name="Colauto N.B."/>
            <person name="Colombo C."/>
            <person name="Costa F.F."/>
            <person name="Costa M.C."/>
            <person name="Costa-Neto C.M."/>
            <person name="Coutinho L.L."/>
            <person name="Cristofani M."/>
            <person name="Dias-Neto E."/>
            <person name="Docena C."/>
            <person name="El-Dorry H."/>
            <person name="Facincani A.P."/>
            <person name="Ferreira A.J."/>
            <person name="Ferreira V.C."/>
            <person name="Ferro J.A."/>
            <person name="Fraga J.S."/>
            <person name="Franca S.C."/>
            <person name="Franco M.C."/>
            <person name="Frohme M."/>
            <person name="Furlan L.R."/>
            <person name="Garnier M."/>
            <person name="Goldman G.H."/>
            <person name="Goldman M.H."/>
            <person name="Gomes S.L."/>
            <person name="Gruber A."/>
            <person name="Ho P.L."/>
            <person name="Hoheisel J.D."/>
            <person name="Junqueira M.L."/>
            <person name="Kemper E.L."/>
            <person name="Kitajima J.P."/>
            <person name="Krieger J.E."/>
            <person name="Kuramae E.E."/>
            <person name="Laigret F."/>
            <person name="Lambais M.R."/>
            <person name="Leite L.C."/>
            <person name="Lemos E.G."/>
            <person name="Lemos M.V."/>
            <person name="Lopes S.A."/>
            <person name="Lopes C.R."/>
            <person name="Machado J.A."/>
            <person name="Machado M.A."/>
            <person name="Madeira A.M."/>
            <person name="Madeira H.M."/>
            <person name="Marino C.L."/>
            <person name="Marques M.V."/>
            <person name="Martins E.A."/>
            <person name="Martins E.M."/>
            <person name="Matsukuma A.Y."/>
            <person name="Menck C.F."/>
            <person name="Miracca E.C."/>
            <person name="Miyaki C.Y."/>
            <person name="Monteriro-Vitorello C.B."/>
            <person name="Moon D.H."/>
            <person name="Nagai M.A."/>
            <person name="Nascimento A.L."/>
            <person name="Netto L.E."/>
            <person name="Nhani A.Jr."/>
            <person name="Nobrega F.G."/>
            <person name="Nunes L.R."/>
            <person name="Oliveira M.A."/>
            <person name="de Oliveira M.C."/>
            <person name="de Oliveira R.C."/>
            <person name="Palmieri D.A."/>
            <person name="Paris A."/>
            <person name="Peixoto B.R."/>
            <person name="Pereira G.A."/>
            <person name="Pereira H.A.Jr."/>
            <person name="Pesquero J.B."/>
            <person name="Quaggio R.B."/>
            <person name="Roberto P.G."/>
            <person name="Rodrigues V."/>
            <person name="de M Rosa A.J."/>
            <person name="de Rosa V.E.Jr."/>
            <person name="de Sa R.G."/>
            <person name="Santelli R.V."/>
            <person name="Sawasaki H.E."/>
            <person name="da Silva A.C."/>
            <person name="da Silva A.M."/>
            <person name="da Silva F.R."/>
            <person name="da Silva W.A.Jr."/>
            <person name="da Silveira J.F."/>
            <person name="Silvestri M.L."/>
            <person name="Siqueira W.J."/>
            <person name="de Souza A.A."/>
            <person name="de Souza A.P."/>
            <person name="Terenzi M.F."/>
            <person name="Truffi D."/>
            <person name="Tsai S.M."/>
            <person name="Tsuhako M.H."/>
            <person name="Vallada H."/>
            <person name="Van Sluys M.A."/>
            <person name="Verjovski-Almeida S."/>
            <person name="Vettore A.L."/>
            <person name="Zago M.A."/>
            <person name="Zatz M."/>
            <person name="Meidanis J."/>
            <person name="Setubal J.C."/>
        </authorList>
    </citation>
    <scope>NUCLEOTIDE SEQUENCE [LARGE SCALE GENOMIC DNA]</scope>
    <source>
        <strain evidence="1 2">9a5c</strain>
    </source>
</reference>
<dbReference type="KEGG" id="xfa:XF_0035"/>
<proteinExistence type="predicted"/>
<accession>Q9PHA9</accession>
<protein>
    <submittedName>
        <fullName evidence="1">Uncharacterized protein</fullName>
    </submittedName>
</protein>
<name>Q9PHA9_XYLFA</name>
<dbReference type="Proteomes" id="UP000000812">
    <property type="component" value="Chromosome"/>
</dbReference>
<organism evidence="1 2">
    <name type="scientific">Xylella fastidiosa (strain 9a5c)</name>
    <dbReference type="NCBI Taxonomy" id="160492"/>
    <lineage>
        <taxon>Bacteria</taxon>
        <taxon>Pseudomonadati</taxon>
        <taxon>Pseudomonadota</taxon>
        <taxon>Gammaproteobacteria</taxon>
        <taxon>Lysobacterales</taxon>
        <taxon>Lysobacteraceae</taxon>
        <taxon>Xylella</taxon>
    </lineage>
</organism>
<dbReference type="AlphaFoldDB" id="Q9PHA9"/>
<dbReference type="HOGENOM" id="CLU_3224106_0_0_6"/>